<comment type="caution">
    <text evidence="2">The sequence shown here is derived from an EMBL/GenBank/DDBJ whole genome shotgun (WGS) entry which is preliminary data.</text>
</comment>
<dbReference type="PANTHER" id="PTHR18964">
    <property type="entry name" value="ROK (REPRESSOR, ORF, KINASE) FAMILY"/>
    <property type="match status" value="1"/>
</dbReference>
<dbReference type="Gene3D" id="1.10.10.10">
    <property type="entry name" value="Winged helix-like DNA-binding domain superfamily/Winged helix DNA-binding domain"/>
    <property type="match status" value="1"/>
</dbReference>
<name>A0ABW1JY28_9NOCA</name>
<gene>
    <name evidence="2" type="ORF">ACFP3H_22590</name>
</gene>
<dbReference type="PANTHER" id="PTHR18964:SF149">
    <property type="entry name" value="BIFUNCTIONAL UDP-N-ACETYLGLUCOSAMINE 2-EPIMERASE_N-ACETYLMANNOSAMINE KINASE"/>
    <property type="match status" value="1"/>
</dbReference>
<protein>
    <submittedName>
        <fullName evidence="2">ROK family protein</fullName>
    </submittedName>
</protein>
<organism evidence="2 3">
    <name type="scientific">Nocardia lasii</name>
    <dbReference type="NCBI Taxonomy" id="1616107"/>
    <lineage>
        <taxon>Bacteria</taxon>
        <taxon>Bacillati</taxon>
        <taxon>Actinomycetota</taxon>
        <taxon>Actinomycetes</taxon>
        <taxon>Mycobacteriales</taxon>
        <taxon>Nocardiaceae</taxon>
        <taxon>Nocardia</taxon>
    </lineage>
</organism>
<evidence type="ECO:0000313" key="3">
    <source>
        <dbReference type="Proteomes" id="UP001596223"/>
    </source>
</evidence>
<dbReference type="Gene3D" id="3.30.420.40">
    <property type="match status" value="2"/>
</dbReference>
<dbReference type="SUPFAM" id="SSF53067">
    <property type="entry name" value="Actin-like ATPase domain"/>
    <property type="match status" value="1"/>
</dbReference>
<dbReference type="Pfam" id="PF00480">
    <property type="entry name" value="ROK"/>
    <property type="match status" value="1"/>
</dbReference>
<evidence type="ECO:0000256" key="1">
    <source>
        <dbReference type="ARBA" id="ARBA00006479"/>
    </source>
</evidence>
<sequence>MANGSAGAVLRAVLDLGSAPRSVVAKHAGVSPATVTWQSRALVEAGLLVELPETASPGGVGRPHSPIALDSVGNVVLAVHIAAVQITVAVVDIAGSVLHSEQVPHRTHAPYDILDTVVERVRAVGANLAEHVRIRGLGVAVGGRVDTATGSVVDHSYLRWHDVPVREYLGARTGLPVSVDSHTRATVYAEQLYGRLRGSASSIVLFVGNVIDAAIAVHGRVHCGPRFGAGSITRLLGTTDRFALEALGDHALLARARAVGHYDDVPDLVAAAVAGGGERDYFLERATAMGEVAAALIDLIDPEALILIDRGLPVPGVRDAYDEAVRAHSAIGANPAEVISPSSFPGQVLVMAAAGVVLQELFDDPLNTVVAHAV</sequence>
<reference evidence="3" key="1">
    <citation type="journal article" date="2019" name="Int. J. Syst. Evol. Microbiol.">
        <title>The Global Catalogue of Microorganisms (GCM) 10K type strain sequencing project: providing services to taxonomists for standard genome sequencing and annotation.</title>
        <authorList>
            <consortium name="The Broad Institute Genomics Platform"/>
            <consortium name="The Broad Institute Genome Sequencing Center for Infectious Disease"/>
            <person name="Wu L."/>
            <person name="Ma J."/>
        </authorList>
    </citation>
    <scope>NUCLEOTIDE SEQUENCE [LARGE SCALE GENOMIC DNA]</scope>
    <source>
        <strain evidence="3">CCUG 36956</strain>
    </source>
</reference>
<keyword evidence="3" id="KW-1185">Reference proteome</keyword>
<comment type="similarity">
    <text evidence="1">Belongs to the ROK (NagC/XylR) family.</text>
</comment>
<dbReference type="InterPro" id="IPR036390">
    <property type="entry name" value="WH_DNA-bd_sf"/>
</dbReference>
<dbReference type="RefSeq" id="WP_378608999.1">
    <property type="nucleotide sequence ID" value="NZ_JBHSQN010000015.1"/>
</dbReference>
<dbReference type="EMBL" id="JBHSQN010000015">
    <property type="protein sequence ID" value="MFC6013852.1"/>
    <property type="molecule type" value="Genomic_DNA"/>
</dbReference>
<dbReference type="SUPFAM" id="SSF46785">
    <property type="entry name" value="Winged helix' DNA-binding domain"/>
    <property type="match status" value="1"/>
</dbReference>
<dbReference type="InterPro" id="IPR000600">
    <property type="entry name" value="ROK"/>
</dbReference>
<accession>A0ABW1JY28</accession>
<proteinExistence type="inferred from homology"/>
<evidence type="ECO:0000313" key="2">
    <source>
        <dbReference type="EMBL" id="MFC6013852.1"/>
    </source>
</evidence>
<dbReference type="Proteomes" id="UP001596223">
    <property type="component" value="Unassembled WGS sequence"/>
</dbReference>
<dbReference type="InterPro" id="IPR036388">
    <property type="entry name" value="WH-like_DNA-bd_sf"/>
</dbReference>
<dbReference type="InterPro" id="IPR043129">
    <property type="entry name" value="ATPase_NBD"/>
</dbReference>